<feature type="compositionally biased region" description="Pro residues" evidence="1">
    <location>
        <begin position="67"/>
        <end position="78"/>
    </location>
</feature>
<keyword evidence="4" id="KW-1185">Reference proteome</keyword>
<evidence type="ECO:0000313" key="3">
    <source>
        <dbReference type="EMBL" id="AHE53878.1"/>
    </source>
</evidence>
<dbReference type="OrthoDB" id="7388088at2"/>
<sequence>MGSKRAWITAALLATAAIAAPVLSQSAPESLLPPGFGDPVPPPSPTPSAQPSAPPRARGPQDLLPPSAGPTPVAPPPVTLTEAEGEGSDDELGNVADAQVVVPEVYDLPPVLRRSTAAVGVISPAEGGFGRDAFTGSDGRMLVTLLDRLDAPLPSRWTSIVLRRALLGESTTPAGVDGADWVAARAWLLLRMGEADAARMLVQSVDTDRFTPRLYSVAMQSSLAIGDPAGMCRIAEPGERYSSKPAWPLARAMCSAMAGESGPAAAIIEAIRRRGRARGVDLTLAEKVVGAGANSRRSTTIEWAGIDRMTTWRYGLASAVAVDIPQNLMATMPLHARAWQVRAPMLAPAARAAPGDLAATLGVLSSAALVDLYGSVGDAMDSSELSGSLPDLLRLAYSDDTAGRVSALRSIWDGSTDPNTRFARHILTARAAARIPVDAAYAGEAADLIGSMLTAGLDVQAARWGATVDAMSAADADAAWAMLAVGTPRPTVRVDAARVNAFAGRAEGSPRAQLLFAGLAALGRLPQGDIDRLSRDLGVPLNATDRWTRAIVDAANAGRGGTVAVLAAVGMQTGRWERVPAQHLYHIVAALRRVGREPEARMIAAEAMMRT</sequence>
<evidence type="ECO:0000313" key="4">
    <source>
        <dbReference type="Proteomes" id="UP000018851"/>
    </source>
</evidence>
<dbReference type="eggNOG" id="ENOG5033R2I">
    <property type="taxonomic scope" value="Bacteria"/>
</dbReference>
<dbReference type="PATRIC" id="fig|1123269.5.peg.2103"/>
<gene>
    <name evidence="3" type="ORF">NX02_10815</name>
</gene>
<feature type="signal peptide" evidence="2">
    <location>
        <begin position="1"/>
        <end position="19"/>
    </location>
</feature>
<organism evidence="3 4">
    <name type="scientific">Sphingomonas sanxanigenens DSM 19645 = NX02</name>
    <dbReference type="NCBI Taxonomy" id="1123269"/>
    <lineage>
        <taxon>Bacteria</taxon>
        <taxon>Pseudomonadati</taxon>
        <taxon>Pseudomonadota</taxon>
        <taxon>Alphaproteobacteria</taxon>
        <taxon>Sphingomonadales</taxon>
        <taxon>Sphingomonadaceae</taxon>
        <taxon>Sphingomonas</taxon>
    </lineage>
</organism>
<name>W0AC39_9SPHN</name>
<reference evidence="3 4" key="1">
    <citation type="submission" date="2013-07" db="EMBL/GenBank/DDBJ databases">
        <title>Completed genome of Sphingomonas sanxanigenens NX02.</title>
        <authorList>
            <person name="Ma T."/>
            <person name="Huang H."/>
            <person name="Wu M."/>
            <person name="Li X."/>
            <person name="Li G."/>
        </authorList>
    </citation>
    <scope>NUCLEOTIDE SEQUENCE [LARGE SCALE GENOMIC DNA]</scope>
    <source>
        <strain evidence="3 4">NX02</strain>
    </source>
</reference>
<feature type="compositionally biased region" description="Acidic residues" evidence="1">
    <location>
        <begin position="83"/>
        <end position="92"/>
    </location>
</feature>
<dbReference type="RefSeq" id="WP_025292106.1">
    <property type="nucleotide sequence ID" value="NZ_CP006644.1"/>
</dbReference>
<keyword evidence="2" id="KW-0732">Signal</keyword>
<dbReference type="KEGG" id="ssan:NX02_10815"/>
<evidence type="ECO:0000256" key="1">
    <source>
        <dbReference type="SAM" id="MobiDB-lite"/>
    </source>
</evidence>
<dbReference type="HOGENOM" id="CLU_446817_0_0_5"/>
<accession>W0AC39</accession>
<feature type="compositionally biased region" description="Pro residues" evidence="1">
    <location>
        <begin position="39"/>
        <end position="54"/>
    </location>
</feature>
<evidence type="ECO:0000256" key="2">
    <source>
        <dbReference type="SAM" id="SignalP"/>
    </source>
</evidence>
<dbReference type="STRING" id="1123269.NX02_10815"/>
<dbReference type="EMBL" id="CP006644">
    <property type="protein sequence ID" value="AHE53878.1"/>
    <property type="molecule type" value="Genomic_DNA"/>
</dbReference>
<protein>
    <submittedName>
        <fullName evidence="3">Uncharacterized protein</fullName>
    </submittedName>
</protein>
<proteinExistence type="predicted"/>
<dbReference type="Proteomes" id="UP000018851">
    <property type="component" value="Chromosome"/>
</dbReference>
<dbReference type="AlphaFoldDB" id="W0AC39"/>
<feature type="chain" id="PRO_5004785441" evidence="2">
    <location>
        <begin position="20"/>
        <end position="611"/>
    </location>
</feature>
<feature type="region of interest" description="Disordered" evidence="1">
    <location>
        <begin position="27"/>
        <end position="93"/>
    </location>
</feature>